<protein>
    <submittedName>
        <fullName evidence="1">Uncharacterized protein</fullName>
    </submittedName>
</protein>
<comment type="caution">
    <text evidence="1">The sequence shown here is derived from an EMBL/GenBank/DDBJ whole genome shotgun (WGS) entry which is preliminary data.</text>
</comment>
<reference evidence="1" key="1">
    <citation type="journal article" date="2014" name="Int. J. Syst. Evol. Microbiol.">
        <title>Complete genome sequence of Corynebacterium casei LMG S-19264T (=DSM 44701T), isolated from a smear-ripened cheese.</title>
        <authorList>
            <consortium name="US DOE Joint Genome Institute (JGI-PGF)"/>
            <person name="Walter F."/>
            <person name="Albersmeier A."/>
            <person name="Kalinowski J."/>
            <person name="Ruckert C."/>
        </authorList>
    </citation>
    <scope>NUCLEOTIDE SEQUENCE</scope>
    <source>
        <strain evidence="1">JCM 4988</strain>
    </source>
</reference>
<proteinExistence type="predicted"/>
<organism evidence="1 2">
    <name type="scientific">Streptomyces inusitatus</name>
    <dbReference type="NCBI Taxonomy" id="68221"/>
    <lineage>
        <taxon>Bacteria</taxon>
        <taxon>Bacillati</taxon>
        <taxon>Actinomycetota</taxon>
        <taxon>Actinomycetes</taxon>
        <taxon>Kitasatosporales</taxon>
        <taxon>Streptomycetaceae</taxon>
        <taxon>Streptomyces</taxon>
    </lineage>
</organism>
<evidence type="ECO:0000313" key="2">
    <source>
        <dbReference type="Proteomes" id="UP000630936"/>
    </source>
</evidence>
<reference evidence="1" key="2">
    <citation type="submission" date="2020-09" db="EMBL/GenBank/DDBJ databases">
        <authorList>
            <person name="Sun Q."/>
            <person name="Ohkuma M."/>
        </authorList>
    </citation>
    <scope>NUCLEOTIDE SEQUENCE</scope>
    <source>
        <strain evidence="1">JCM 4988</strain>
    </source>
</reference>
<dbReference type="InterPro" id="IPR016024">
    <property type="entry name" value="ARM-type_fold"/>
</dbReference>
<dbReference type="Proteomes" id="UP000630936">
    <property type="component" value="Unassembled WGS sequence"/>
</dbReference>
<sequence>MKRLPPLSPSVFLDPHERLLYGKPLARVFDVAGPAQWERLDSSVALYTPADRSRSGRLTIRVGMRWFDGKEIWDWSAAPSWRSDGEVSWSHSPPAEPELALGLAGGDPRVRERSVQQAAGRPEVLPLLLIRTADNNAAVRDAARTLLDGELSALPAAVLRELLPLALLLTMRRHGGWAWQRLRADLGEGAGDEVAVGACEDPDEGLRRAAVTHALAARLLPTERVLDIALTDPNSTIRRTAVEHALRHRLPSPAQTVALVMDHPERAIRSLVLRTALREGLVSLDEITEIASASRDRPIRESCAEAVVLAAREGRPGLLDALLTAPFPGVRAAGVGALRDTGRGSELRAHLLDPAPVVQRAAYRELSAAGRDPLALLRALCSGSGAVPPAALAGLIRHAASEDAELLRRLTGREHEGGVRALALGGLRRLGETSGLGGFLSDPYPAVVRHAAGHFIWHAETLCEHYLAGLLAPGRARHIRRAALDLAMEHDPRTRLRLLAPLAEDEDSRIGFFARYVPQWPSSEALADDVGTPPGPPSRACTTALCRWNITV</sequence>
<dbReference type="EMBL" id="BMWG01000010">
    <property type="protein sequence ID" value="GGZ38174.1"/>
    <property type="molecule type" value="Genomic_DNA"/>
</dbReference>
<dbReference type="RefSeq" id="WP_190124062.1">
    <property type="nucleotide sequence ID" value="NZ_BMWG01000010.1"/>
</dbReference>
<name>A0A918QAX3_9ACTN</name>
<keyword evidence="2" id="KW-1185">Reference proteome</keyword>
<dbReference type="AlphaFoldDB" id="A0A918QAX3"/>
<dbReference type="SUPFAM" id="SSF48371">
    <property type="entry name" value="ARM repeat"/>
    <property type="match status" value="1"/>
</dbReference>
<gene>
    <name evidence="1" type="ORF">GCM10010387_35290</name>
</gene>
<accession>A0A918QAX3</accession>
<evidence type="ECO:0000313" key="1">
    <source>
        <dbReference type="EMBL" id="GGZ38174.1"/>
    </source>
</evidence>